<dbReference type="Proteomes" id="UP001060085">
    <property type="component" value="Linkage Group LG06"/>
</dbReference>
<name>A0ACC0ABE5_CATRO</name>
<comment type="caution">
    <text evidence="1">The sequence shown here is derived from an EMBL/GenBank/DDBJ whole genome shotgun (WGS) entry which is preliminary data.</text>
</comment>
<protein>
    <submittedName>
        <fullName evidence="1">Uncharacterized protein</fullName>
    </submittedName>
</protein>
<reference evidence="2" key="1">
    <citation type="journal article" date="2023" name="Nat. Plants">
        <title>Single-cell RNA sequencing provides a high-resolution roadmap for understanding the multicellular compartmentation of specialized metabolism.</title>
        <authorList>
            <person name="Sun S."/>
            <person name="Shen X."/>
            <person name="Li Y."/>
            <person name="Li Y."/>
            <person name="Wang S."/>
            <person name="Li R."/>
            <person name="Zhang H."/>
            <person name="Shen G."/>
            <person name="Guo B."/>
            <person name="Wei J."/>
            <person name="Xu J."/>
            <person name="St-Pierre B."/>
            <person name="Chen S."/>
            <person name="Sun C."/>
        </authorList>
    </citation>
    <scope>NUCLEOTIDE SEQUENCE [LARGE SCALE GENOMIC DNA]</scope>
</reference>
<keyword evidence="2" id="KW-1185">Reference proteome</keyword>
<gene>
    <name evidence="1" type="ORF">M9H77_26513</name>
</gene>
<sequence>MHQRTVVSWNAMISGYSRWGKYNEALHLLSLMHCSNMKLNETTCSTVLSVCARSQSLSLGQQIHALVFKSSFQNFEFVGTSLLYLRASCWDIEGARKVFDDLHERNELLWGLMLVGYVQCNLMNDALCVFNTMPHRDVVAWTTLISGYSKCQDGCPKALELFQRMRGSGESVPNEFTLDCVIRACGRMGASLEGKGIHGILIKSGFEFEITGALLEFYCNSELIDDAKRVYGGLVNPSLDHSNMLIQGLLTVGRVGEAELVFNGLDERDPISYNQMIKGYAQCGQVDYSEKLFREMPKKSLVSFNTMIHAYSRIGEIDKALEFFEAVKGEGSAVTWNSIISGFIENDQHEMAIRLYIDMRRLSITYSRSTFSALFRACSCLGSLQQGLQIHGQSAKTPFESNVYVATALIDMYSKCGRIADAQASFGCISNPNVAAWTALIYGYAYHGLGSKAIVLFERMLEQGVKPNAATFVAILSACTGAGLINEGMQFFLLMKDRYGISPSLEHFTCVVSLLGRSGHLRVAEDLINEMPFQADDVLLITMLNACWCWKDLDVGKRVAEKLFALDPKPIPACVIMSNLYAKLGRWAEKMTMRKMLNKLEVKKDPGCSWIELNNRVHIFSVDGRSHPCYNVIYATLKHLTANVDSCPVHTLSS</sequence>
<evidence type="ECO:0000313" key="1">
    <source>
        <dbReference type="EMBL" id="KAI5657720.1"/>
    </source>
</evidence>
<evidence type="ECO:0000313" key="2">
    <source>
        <dbReference type="Proteomes" id="UP001060085"/>
    </source>
</evidence>
<accession>A0ACC0ABE5</accession>
<dbReference type="EMBL" id="CM044706">
    <property type="protein sequence ID" value="KAI5657720.1"/>
    <property type="molecule type" value="Genomic_DNA"/>
</dbReference>
<proteinExistence type="predicted"/>
<organism evidence="1 2">
    <name type="scientific">Catharanthus roseus</name>
    <name type="common">Madagascar periwinkle</name>
    <name type="synonym">Vinca rosea</name>
    <dbReference type="NCBI Taxonomy" id="4058"/>
    <lineage>
        <taxon>Eukaryota</taxon>
        <taxon>Viridiplantae</taxon>
        <taxon>Streptophyta</taxon>
        <taxon>Embryophyta</taxon>
        <taxon>Tracheophyta</taxon>
        <taxon>Spermatophyta</taxon>
        <taxon>Magnoliopsida</taxon>
        <taxon>eudicotyledons</taxon>
        <taxon>Gunneridae</taxon>
        <taxon>Pentapetalae</taxon>
        <taxon>asterids</taxon>
        <taxon>lamiids</taxon>
        <taxon>Gentianales</taxon>
        <taxon>Apocynaceae</taxon>
        <taxon>Rauvolfioideae</taxon>
        <taxon>Vinceae</taxon>
        <taxon>Catharanthinae</taxon>
        <taxon>Catharanthus</taxon>
    </lineage>
</organism>